<dbReference type="InterPro" id="IPR003705">
    <property type="entry name" value="CbiN"/>
</dbReference>
<evidence type="ECO:0000313" key="11">
    <source>
        <dbReference type="EMBL" id="HIS75967.1"/>
    </source>
</evidence>
<keyword evidence="9 10" id="KW-0170">Cobalt</keyword>
<dbReference type="Pfam" id="PF02553">
    <property type="entry name" value="CbiN"/>
    <property type="match status" value="1"/>
</dbReference>
<gene>
    <name evidence="10" type="primary">cbiN</name>
    <name evidence="11" type="ORF">IAB51_04055</name>
</gene>
<evidence type="ECO:0000256" key="6">
    <source>
        <dbReference type="ARBA" id="ARBA00022989"/>
    </source>
</evidence>
<evidence type="ECO:0000256" key="1">
    <source>
        <dbReference type="ARBA" id="ARBA00022426"/>
    </source>
</evidence>
<reference evidence="11" key="2">
    <citation type="journal article" date="2021" name="PeerJ">
        <title>Extensive microbial diversity within the chicken gut microbiome revealed by metagenomics and culture.</title>
        <authorList>
            <person name="Gilroy R."/>
            <person name="Ravi A."/>
            <person name="Getino M."/>
            <person name="Pursley I."/>
            <person name="Horton D.L."/>
            <person name="Alikhan N.F."/>
            <person name="Baker D."/>
            <person name="Gharbi K."/>
            <person name="Hall N."/>
            <person name="Watson M."/>
            <person name="Adriaenssens E.M."/>
            <person name="Foster-Nyarko E."/>
            <person name="Jarju S."/>
            <person name="Secka A."/>
            <person name="Antonio M."/>
            <person name="Oren A."/>
            <person name="Chaudhuri R.R."/>
            <person name="La Ragione R."/>
            <person name="Hildebrand F."/>
            <person name="Pallen M.J."/>
        </authorList>
    </citation>
    <scope>NUCLEOTIDE SEQUENCE</scope>
    <source>
        <strain evidence="11">CHK199-13235</strain>
    </source>
</reference>
<keyword evidence="1 10" id="KW-0171">Cobalt transport</keyword>
<keyword evidence="5 10" id="KW-0812">Transmembrane</keyword>
<comment type="similarity">
    <text evidence="10">Belongs to the CbiN family.</text>
</comment>
<keyword evidence="7 10" id="KW-0406">Ion transport</keyword>
<dbReference type="HAMAP" id="MF_00330">
    <property type="entry name" value="CbiN"/>
    <property type="match status" value="1"/>
</dbReference>
<evidence type="ECO:0000256" key="4">
    <source>
        <dbReference type="ARBA" id="ARBA00022573"/>
    </source>
</evidence>
<evidence type="ECO:0000256" key="5">
    <source>
        <dbReference type="ARBA" id="ARBA00022692"/>
    </source>
</evidence>
<evidence type="ECO:0000256" key="3">
    <source>
        <dbReference type="ARBA" id="ARBA00022475"/>
    </source>
</evidence>
<dbReference type="GO" id="GO:0015087">
    <property type="term" value="F:cobalt ion transmembrane transporter activity"/>
    <property type="evidence" value="ECO:0007669"/>
    <property type="project" value="UniProtKB-UniRule"/>
</dbReference>
<dbReference type="GO" id="GO:0005886">
    <property type="term" value="C:plasma membrane"/>
    <property type="evidence" value="ECO:0007669"/>
    <property type="project" value="UniProtKB-SubCell"/>
</dbReference>
<feature type="transmembrane region" description="Helical" evidence="10">
    <location>
        <begin position="66"/>
        <end position="87"/>
    </location>
</feature>
<name>A0A9D1JZQ3_9FIRM</name>
<protein>
    <recommendedName>
        <fullName evidence="10">Cobalt transport protein CbiN</fullName>
    </recommendedName>
    <alternativeName>
        <fullName evidence="10">Energy-coupling factor transporter probable substrate-capture protein CbiN</fullName>
        <shortName evidence="10">ECF transporter S component CbiN</shortName>
    </alternativeName>
</protein>
<comment type="subunit">
    <text evidence="10">Forms an energy-coupling factor (ECF) transporter complex composed of an ATP-binding protein (A component, CbiO), a transmembrane protein (T component, CbiQ) and 2 possible substrate-capture proteins (S components, CbiM and CbiN) of unknown stoichimetry.</text>
</comment>
<evidence type="ECO:0000256" key="7">
    <source>
        <dbReference type="ARBA" id="ARBA00023065"/>
    </source>
</evidence>
<evidence type="ECO:0000256" key="8">
    <source>
        <dbReference type="ARBA" id="ARBA00023136"/>
    </source>
</evidence>
<accession>A0A9D1JZQ3</accession>
<organism evidence="11 12">
    <name type="scientific">Candidatus Merdivicinus excrementipullorum</name>
    <dbReference type="NCBI Taxonomy" id="2840867"/>
    <lineage>
        <taxon>Bacteria</taxon>
        <taxon>Bacillati</taxon>
        <taxon>Bacillota</taxon>
        <taxon>Clostridia</taxon>
        <taxon>Eubacteriales</taxon>
        <taxon>Oscillospiraceae</taxon>
        <taxon>Oscillospiraceae incertae sedis</taxon>
        <taxon>Candidatus Merdivicinus</taxon>
    </lineage>
</organism>
<evidence type="ECO:0000256" key="9">
    <source>
        <dbReference type="ARBA" id="ARBA00023285"/>
    </source>
</evidence>
<comment type="subcellular location">
    <subcellularLocation>
        <location evidence="10">Cell membrane</location>
        <topology evidence="10">Multi-pass membrane protein</topology>
    </subcellularLocation>
</comment>
<dbReference type="Proteomes" id="UP000824002">
    <property type="component" value="Unassembled WGS sequence"/>
</dbReference>
<proteinExistence type="inferred from homology"/>
<sequence length="103" mass="10916">MSKRVILGIVLLALCGLIAVFPLLTIKDSEFGGADGAAEEVVAEVDPDYEPWAESPIAPPGGETESLLFCLQAGIGAAVLGYGFGYLRARKKYKQDGEKAKSR</sequence>
<comment type="function">
    <text evidence="10">Part of the energy-coupling factor (ECF) transporter complex CbiMNOQ involved in cobalt import.</text>
</comment>
<dbReference type="PANTHER" id="PTHR38662">
    <property type="entry name" value="COBALT TRANSPORT PROTEIN CBIN"/>
    <property type="match status" value="1"/>
</dbReference>
<comment type="pathway">
    <text evidence="10">Cofactor biosynthesis; adenosylcobalamin biosynthesis.</text>
</comment>
<evidence type="ECO:0000313" key="12">
    <source>
        <dbReference type="Proteomes" id="UP000824002"/>
    </source>
</evidence>
<evidence type="ECO:0000256" key="2">
    <source>
        <dbReference type="ARBA" id="ARBA00022448"/>
    </source>
</evidence>
<keyword evidence="8 10" id="KW-0472">Membrane</keyword>
<keyword evidence="4 10" id="KW-0169">Cobalamin biosynthesis</keyword>
<dbReference type="AlphaFoldDB" id="A0A9D1JZQ3"/>
<feature type="transmembrane region" description="Helical" evidence="10">
    <location>
        <begin position="5"/>
        <end position="24"/>
    </location>
</feature>
<dbReference type="EMBL" id="DVJP01000030">
    <property type="protein sequence ID" value="HIS75967.1"/>
    <property type="molecule type" value="Genomic_DNA"/>
</dbReference>
<dbReference type="GO" id="GO:0009236">
    <property type="term" value="P:cobalamin biosynthetic process"/>
    <property type="evidence" value="ECO:0007669"/>
    <property type="project" value="UniProtKB-UniRule"/>
</dbReference>
<keyword evidence="3 10" id="KW-1003">Cell membrane</keyword>
<keyword evidence="6 10" id="KW-1133">Transmembrane helix</keyword>
<dbReference type="NCBIfam" id="NF002780">
    <property type="entry name" value="PRK02898.1"/>
    <property type="match status" value="1"/>
</dbReference>
<keyword evidence="2 10" id="KW-0813">Transport</keyword>
<comment type="caution">
    <text evidence="11">The sequence shown here is derived from an EMBL/GenBank/DDBJ whole genome shotgun (WGS) entry which is preliminary data.</text>
</comment>
<reference evidence="11" key="1">
    <citation type="submission" date="2020-10" db="EMBL/GenBank/DDBJ databases">
        <authorList>
            <person name="Gilroy R."/>
        </authorList>
    </citation>
    <scope>NUCLEOTIDE SEQUENCE</scope>
    <source>
        <strain evidence="11">CHK199-13235</strain>
    </source>
</reference>
<evidence type="ECO:0000256" key="10">
    <source>
        <dbReference type="HAMAP-Rule" id="MF_00330"/>
    </source>
</evidence>
<dbReference type="PANTHER" id="PTHR38662:SF1">
    <property type="entry name" value="COBALT TRANSPORT PROTEIN CBIN"/>
    <property type="match status" value="1"/>
</dbReference>